<keyword evidence="2" id="KW-1185">Reference proteome</keyword>
<name>A0ABU7F5M4_9TELE</name>
<gene>
    <name evidence="1" type="ORF">CHARACLAT_012364</name>
</gene>
<evidence type="ECO:0000313" key="2">
    <source>
        <dbReference type="Proteomes" id="UP001352852"/>
    </source>
</evidence>
<organism evidence="1 2">
    <name type="scientific">Characodon lateralis</name>
    <dbReference type="NCBI Taxonomy" id="208331"/>
    <lineage>
        <taxon>Eukaryota</taxon>
        <taxon>Metazoa</taxon>
        <taxon>Chordata</taxon>
        <taxon>Craniata</taxon>
        <taxon>Vertebrata</taxon>
        <taxon>Euteleostomi</taxon>
        <taxon>Actinopterygii</taxon>
        <taxon>Neopterygii</taxon>
        <taxon>Teleostei</taxon>
        <taxon>Neoteleostei</taxon>
        <taxon>Acanthomorphata</taxon>
        <taxon>Ovalentaria</taxon>
        <taxon>Atherinomorphae</taxon>
        <taxon>Cyprinodontiformes</taxon>
        <taxon>Goodeidae</taxon>
        <taxon>Characodon</taxon>
    </lineage>
</organism>
<comment type="caution">
    <text evidence="1">The sequence shown here is derived from an EMBL/GenBank/DDBJ whole genome shotgun (WGS) entry which is preliminary data.</text>
</comment>
<sequence length="101" mass="11459">MFSPDISETSINKMSAQLPNSSHYRVERVLLITPPPPLYLKGYAADYLSGFFILPSSSFQVTRNKQNITTLSLLLLVFFNEPTPAYIPKINKRQILKKNQG</sequence>
<reference evidence="1 2" key="1">
    <citation type="submission" date="2021-06" db="EMBL/GenBank/DDBJ databases">
        <authorList>
            <person name="Palmer J.M."/>
        </authorList>
    </citation>
    <scope>NUCLEOTIDE SEQUENCE [LARGE SCALE GENOMIC DNA]</scope>
    <source>
        <strain evidence="1 2">CL_MEX2019</strain>
        <tissue evidence="1">Muscle</tissue>
    </source>
</reference>
<accession>A0ABU7F5M4</accession>
<dbReference type="Proteomes" id="UP001352852">
    <property type="component" value="Unassembled WGS sequence"/>
</dbReference>
<dbReference type="EMBL" id="JAHUTJ010074629">
    <property type="protein sequence ID" value="MED6293625.1"/>
    <property type="molecule type" value="Genomic_DNA"/>
</dbReference>
<protein>
    <submittedName>
        <fullName evidence="1">Uncharacterized protein</fullName>
    </submittedName>
</protein>
<evidence type="ECO:0000313" key="1">
    <source>
        <dbReference type="EMBL" id="MED6293625.1"/>
    </source>
</evidence>
<proteinExistence type="predicted"/>